<dbReference type="GO" id="GO:0005576">
    <property type="term" value="C:extracellular region"/>
    <property type="evidence" value="ECO:0007669"/>
    <property type="project" value="TreeGrafter"/>
</dbReference>
<feature type="domain" description="L,D-TPase catalytic" evidence="10">
    <location>
        <begin position="5"/>
        <end position="161"/>
    </location>
</feature>
<evidence type="ECO:0000256" key="3">
    <source>
        <dbReference type="ARBA" id="ARBA00022676"/>
    </source>
</evidence>
<proteinExistence type="inferred from homology"/>
<gene>
    <name evidence="11" type="ORF">CXK99_04105</name>
</gene>
<dbReference type="PANTHER" id="PTHR30582:SF24">
    <property type="entry name" value="L,D-TRANSPEPTIDASE ERFK_SRFK-RELATED"/>
    <property type="match status" value="1"/>
</dbReference>
<comment type="caution">
    <text evidence="11">The sequence shown here is derived from an EMBL/GenBank/DDBJ whole genome shotgun (WGS) entry which is preliminary data.</text>
</comment>
<sequence>MVSLDLLHISIADQQLYGFAGGRLCLRFPVSTGRNGVGEQNGSGCTPRGMHQVRARIGDGLPAGAVLRGRRWTGEVWSAALHGSFPGRDWILTRILWLSGCEAGVNRMGAVDTFRRYIYIHGTPDCEPMGVPLSHGCIRMRNADLLQLFPLVPPHCAVSIDEASCPNWVAAELE</sequence>
<keyword evidence="5" id="KW-0378">Hydrolase</keyword>
<keyword evidence="6 9" id="KW-0133">Cell shape</keyword>
<dbReference type="Pfam" id="PF03734">
    <property type="entry name" value="YkuD"/>
    <property type="match status" value="1"/>
</dbReference>
<dbReference type="AlphaFoldDB" id="A0A2N8RJ85"/>
<dbReference type="PANTHER" id="PTHR30582">
    <property type="entry name" value="L,D-TRANSPEPTIDASE"/>
    <property type="match status" value="1"/>
</dbReference>
<dbReference type="Gene3D" id="2.40.440.10">
    <property type="entry name" value="L,D-transpeptidase catalytic domain-like"/>
    <property type="match status" value="1"/>
</dbReference>
<dbReference type="SUPFAM" id="SSF141523">
    <property type="entry name" value="L,D-transpeptidase catalytic domain-like"/>
    <property type="match status" value="1"/>
</dbReference>
<keyword evidence="8 9" id="KW-0961">Cell wall biogenesis/degradation</keyword>
<feature type="active site" description="Proton donor/acceptor" evidence="9">
    <location>
        <position position="121"/>
    </location>
</feature>
<evidence type="ECO:0000256" key="9">
    <source>
        <dbReference type="PROSITE-ProRule" id="PRU01373"/>
    </source>
</evidence>
<reference evidence="11 12" key="1">
    <citation type="submission" date="2018-01" db="EMBL/GenBank/DDBJ databases">
        <title>Denitrification phenotypes of diverse strains of Pseudomonas stutzeri.</title>
        <authorList>
            <person name="Milligan D.A."/>
            <person name="Bergaust L."/>
            <person name="Bakken L.R."/>
            <person name="Frostegard A."/>
        </authorList>
    </citation>
    <scope>NUCLEOTIDE SEQUENCE [LARGE SCALE GENOMIC DNA]</scope>
    <source>
        <strain evidence="11 12">CCUG 44592</strain>
    </source>
</reference>
<evidence type="ECO:0000259" key="10">
    <source>
        <dbReference type="PROSITE" id="PS52029"/>
    </source>
</evidence>
<evidence type="ECO:0000256" key="7">
    <source>
        <dbReference type="ARBA" id="ARBA00022984"/>
    </source>
</evidence>
<dbReference type="InterPro" id="IPR005490">
    <property type="entry name" value="LD_TPept_cat_dom"/>
</dbReference>
<feature type="active site" description="Nucleophile" evidence="9">
    <location>
        <position position="137"/>
    </location>
</feature>
<organism evidence="11 12">
    <name type="scientific">Stutzerimonas stutzeri</name>
    <name type="common">Pseudomonas stutzeri</name>
    <dbReference type="NCBI Taxonomy" id="316"/>
    <lineage>
        <taxon>Bacteria</taxon>
        <taxon>Pseudomonadati</taxon>
        <taxon>Pseudomonadota</taxon>
        <taxon>Gammaproteobacteria</taxon>
        <taxon>Pseudomonadales</taxon>
        <taxon>Pseudomonadaceae</taxon>
        <taxon>Stutzerimonas</taxon>
    </lineage>
</organism>
<dbReference type="Proteomes" id="UP000236003">
    <property type="component" value="Unassembled WGS sequence"/>
</dbReference>
<keyword evidence="3" id="KW-0328">Glycosyltransferase</keyword>
<evidence type="ECO:0000256" key="1">
    <source>
        <dbReference type="ARBA" id="ARBA00004752"/>
    </source>
</evidence>
<evidence type="ECO:0000256" key="6">
    <source>
        <dbReference type="ARBA" id="ARBA00022960"/>
    </source>
</evidence>
<dbReference type="EMBL" id="POUM01000002">
    <property type="protein sequence ID" value="PNF61111.1"/>
    <property type="molecule type" value="Genomic_DNA"/>
</dbReference>
<accession>A0A2N8RJ85</accession>
<keyword evidence="4" id="KW-0808">Transferase</keyword>
<dbReference type="GO" id="GO:0008360">
    <property type="term" value="P:regulation of cell shape"/>
    <property type="evidence" value="ECO:0007669"/>
    <property type="project" value="UniProtKB-UniRule"/>
</dbReference>
<dbReference type="UniPathway" id="UPA00219"/>
<name>A0A2N8RJ85_STUST</name>
<evidence type="ECO:0000313" key="12">
    <source>
        <dbReference type="Proteomes" id="UP000236003"/>
    </source>
</evidence>
<comment type="similarity">
    <text evidence="2">Belongs to the YkuD family.</text>
</comment>
<evidence type="ECO:0000256" key="8">
    <source>
        <dbReference type="ARBA" id="ARBA00023316"/>
    </source>
</evidence>
<dbReference type="InterPro" id="IPR050979">
    <property type="entry name" value="LD-transpeptidase"/>
</dbReference>
<protein>
    <submittedName>
        <fullName evidence="11">L,D-transpeptidase</fullName>
    </submittedName>
</protein>
<comment type="pathway">
    <text evidence="1 9">Cell wall biogenesis; peptidoglycan biosynthesis.</text>
</comment>
<dbReference type="GO" id="GO:0018104">
    <property type="term" value="P:peptidoglycan-protein cross-linking"/>
    <property type="evidence" value="ECO:0007669"/>
    <property type="project" value="TreeGrafter"/>
</dbReference>
<dbReference type="CDD" id="cd16913">
    <property type="entry name" value="YkuD_like"/>
    <property type="match status" value="1"/>
</dbReference>
<dbReference type="PROSITE" id="PS52029">
    <property type="entry name" value="LD_TPASE"/>
    <property type="match status" value="1"/>
</dbReference>
<evidence type="ECO:0000313" key="11">
    <source>
        <dbReference type="EMBL" id="PNF61111.1"/>
    </source>
</evidence>
<dbReference type="RefSeq" id="WP_036992185.1">
    <property type="nucleotide sequence ID" value="NZ_CP036186.1"/>
</dbReference>
<dbReference type="GO" id="GO:0071555">
    <property type="term" value="P:cell wall organization"/>
    <property type="evidence" value="ECO:0007669"/>
    <property type="project" value="UniProtKB-UniRule"/>
</dbReference>
<evidence type="ECO:0000256" key="5">
    <source>
        <dbReference type="ARBA" id="ARBA00022801"/>
    </source>
</evidence>
<dbReference type="GO" id="GO:0071972">
    <property type="term" value="F:peptidoglycan L,D-transpeptidase activity"/>
    <property type="evidence" value="ECO:0007669"/>
    <property type="project" value="TreeGrafter"/>
</dbReference>
<dbReference type="InterPro" id="IPR038063">
    <property type="entry name" value="Transpep_catalytic_dom"/>
</dbReference>
<keyword evidence="7 9" id="KW-0573">Peptidoglycan synthesis</keyword>
<dbReference type="GO" id="GO:0016757">
    <property type="term" value="F:glycosyltransferase activity"/>
    <property type="evidence" value="ECO:0007669"/>
    <property type="project" value="UniProtKB-KW"/>
</dbReference>
<evidence type="ECO:0000256" key="2">
    <source>
        <dbReference type="ARBA" id="ARBA00005992"/>
    </source>
</evidence>
<evidence type="ECO:0000256" key="4">
    <source>
        <dbReference type="ARBA" id="ARBA00022679"/>
    </source>
</evidence>